<evidence type="ECO:0000313" key="1">
    <source>
        <dbReference type="EMBL" id="KAG9227323.1"/>
    </source>
</evidence>
<evidence type="ECO:0000313" key="2">
    <source>
        <dbReference type="Proteomes" id="UP000824881"/>
    </source>
</evidence>
<accession>A0ACB7JD28</accession>
<sequence>MSSSFPTQYTNLSDIQLQQTISSLQNASQQIGYAAPVPQQANSKVYMKNLHTWSSTPTPAPKSGAVTRGSRSRANKPMNVTNATPTPYQPQQAYLLAQQIPALPIPIPQPPTRRSILPTTRQAVYSTYSSRLRTGTTLLMQPILATASSTATRTATRRGGVVNYADPGSGDDLPDAGELESDDSDFVASGGTRTSIRQSRRTGNPQTGTSTPVPVAPPKQSTELDRSYLGMVPPERFIKPRIVAATAHEYATHEQLEAHAKRTPALVPIRVEFETDTHRIRDCFVWNLNDTLTKPETFAKIFCADLDLSPVPWVDTVTNQIRAQLEDHEGVASMEIGMDGAMDLDVEGEGEEIPDCRVIVSIDVQIANHHLQDHIEWDLLSPLTPEVFSQKLCMELGLTGEAVPLIAHAIHEELIKHKKDAIEWGVIGSSEQEEHARAGSVLAGGAVQRDKSGAGLMKDKTGLGLGWSRSGKDGRGPKTLKSAWRDWADIEDFRTKFEVLSSEEVEKREIERERANGYGERRPNFRARAAADADIDPRHRQNYHQPNYVERLCVEAIMSDFVLGKSTPPKQLPTVLWLYRSITFDSDYISTGLPLLRRTLVKSPELALLVQELTLPHRFRIQSIIEILPLCPNLVSLLVWNDEAIDLSYNKGLRRLSCFPTLFPALDGPLPPAFVQLTHLDLIVAEGTTWYWLFARLPRLTHLCTDLPKVDSDISCLIANFPPSLQVCVLFEEWPDGDDLARKKTIASGELDQRIVFAASEHFEVSVPYIYRQPDDLWSDWAKFGSGNTLWDEAELIIKSRRVATNEVRILIYQNYRVSIANASLRRRHP</sequence>
<keyword evidence="2" id="KW-1185">Reference proteome</keyword>
<name>A0ACB7JD28_PLECO</name>
<comment type="caution">
    <text evidence="1">The sequence shown here is derived from an EMBL/GenBank/DDBJ whole genome shotgun (WGS) entry which is preliminary data.</text>
</comment>
<reference evidence="1 2" key="1">
    <citation type="journal article" date="2021" name="Appl. Environ. Microbiol.">
        <title>Genetic linkage and physical mapping for an oyster mushroom Pleurotus cornucopiae and QTL analysis for the trait cap color.</title>
        <authorList>
            <person name="Zhang Y."/>
            <person name="Gao W."/>
            <person name="Sonnenberg A."/>
            <person name="Chen Q."/>
            <person name="Zhang J."/>
            <person name="Huang C."/>
        </authorList>
    </citation>
    <scope>NUCLEOTIDE SEQUENCE [LARGE SCALE GENOMIC DNA]</scope>
    <source>
        <strain evidence="1">CCMSSC00406</strain>
    </source>
</reference>
<proteinExistence type="predicted"/>
<dbReference type="EMBL" id="WQMT02000001">
    <property type="protein sequence ID" value="KAG9227323.1"/>
    <property type="molecule type" value="Genomic_DNA"/>
</dbReference>
<protein>
    <submittedName>
        <fullName evidence="1">Uncharacterized protein</fullName>
    </submittedName>
</protein>
<gene>
    <name evidence="1" type="ORF">CCMSSC00406_0004138</name>
</gene>
<organism evidence="1 2">
    <name type="scientific">Pleurotus cornucopiae</name>
    <name type="common">Cornucopia mushroom</name>
    <dbReference type="NCBI Taxonomy" id="5321"/>
    <lineage>
        <taxon>Eukaryota</taxon>
        <taxon>Fungi</taxon>
        <taxon>Dikarya</taxon>
        <taxon>Basidiomycota</taxon>
        <taxon>Agaricomycotina</taxon>
        <taxon>Agaricomycetes</taxon>
        <taxon>Agaricomycetidae</taxon>
        <taxon>Agaricales</taxon>
        <taxon>Pleurotineae</taxon>
        <taxon>Pleurotaceae</taxon>
        <taxon>Pleurotus</taxon>
    </lineage>
</organism>
<dbReference type="Proteomes" id="UP000824881">
    <property type="component" value="Unassembled WGS sequence"/>
</dbReference>